<feature type="transmembrane region" description="Helical" evidence="2">
    <location>
        <begin position="21"/>
        <end position="44"/>
    </location>
</feature>
<dbReference type="InterPro" id="IPR058923">
    <property type="entry name" value="RCC1-like_dom"/>
</dbReference>
<comment type="caution">
    <text evidence="6">The sequence shown here is derived from an EMBL/GenBank/DDBJ whole genome shotgun (WGS) entry which is preliminary data.</text>
</comment>
<evidence type="ECO:0000313" key="6">
    <source>
        <dbReference type="EMBL" id="TQL36204.1"/>
    </source>
</evidence>
<dbReference type="InterPro" id="IPR051984">
    <property type="entry name" value="Alsin"/>
</dbReference>
<dbReference type="EMBL" id="VFOL01000001">
    <property type="protein sequence ID" value="TQL36204.1"/>
    <property type="molecule type" value="Genomic_DNA"/>
</dbReference>
<dbReference type="Proteomes" id="UP000315983">
    <property type="component" value="Unassembled WGS sequence"/>
</dbReference>
<evidence type="ECO:0000259" key="4">
    <source>
        <dbReference type="Pfam" id="PF25390"/>
    </source>
</evidence>
<protein>
    <submittedName>
        <fullName evidence="6">Alpha-tubulin suppressor-like RCC1 family protein</fullName>
    </submittedName>
</protein>
<sequence>MGRFCRWAVRGADAGRVGRVIVGWFLLVAAVTVTQAVTGVWSLAAQHMPSPSSVASDTVLAWGQNDDGELGDGTTTDRDTPVDVDLPAGTEVTDVAAVGDHSLALTSAGTVLAWGDNSSGQLGDGTTTDRDTPVDVDLPAGTEVTAIAAGDDHSLALTSAGTVLAWGGNFSGQLGDGTTTDRDTPVDVDLPAGTEVTAIAGGDDHSLAVTSAGTVLAWGQNDDGELGDGTTTDRDTPVDVDLPAGTEVTAVAAHGDHSLALTSAGTVLAWGRNSSGQLGDGTTTDRDTPVDVDLPAGTEVTAIAAGDSHSLALTSAGTVLAWGNNSSGQLGDGTTTDRDTPADVDLPTGVTVTAITGGNDHSLAVTSAGAVLAWGNNPSGQLGDGTTTDRDTPADVDLPTGVTVTAIAAGDDHSLALTAPPTSTTTLQVTPANPTADQDITLTATVTCNVDTPTGTITFHTNTTTLATVPLITSATHTTTLPTGTHTLTAHYTSTNTCPNSQSPPTTITINPDLPITGPTLTTTTIGAASLSILAGATLIYATHRRHRPSHHHPA</sequence>
<dbReference type="PANTHER" id="PTHR46089">
    <property type="entry name" value="ALSIN HOMOLOG"/>
    <property type="match status" value="1"/>
</dbReference>
<dbReference type="AlphaFoldDB" id="A0A542XK27"/>
<dbReference type="Gene3D" id="2.60.40.10">
    <property type="entry name" value="Immunoglobulins"/>
    <property type="match status" value="1"/>
</dbReference>
<dbReference type="PRINTS" id="PR00633">
    <property type="entry name" value="RCCNDNSATION"/>
</dbReference>
<gene>
    <name evidence="6" type="ORF">FB564_1289</name>
    <name evidence="5" type="ORF">Sar04_14420</name>
</gene>
<keyword evidence="2" id="KW-0472">Membrane</keyword>
<dbReference type="Pfam" id="PF00415">
    <property type="entry name" value="RCC1"/>
    <property type="match status" value="2"/>
</dbReference>
<reference evidence="5 8" key="2">
    <citation type="submission" date="2021-03" db="EMBL/GenBank/DDBJ databases">
        <title>Whole genome shotgun sequence of Salinispora arenicola NBRC 105043.</title>
        <authorList>
            <person name="Komaki H."/>
            <person name="Tamura T."/>
        </authorList>
    </citation>
    <scope>NUCLEOTIDE SEQUENCE [LARGE SCALE GENOMIC DNA]</scope>
    <source>
        <strain evidence="5 8">NBRC 105043</strain>
    </source>
</reference>
<dbReference type="InterPro" id="IPR013783">
    <property type="entry name" value="Ig-like_fold"/>
</dbReference>
<evidence type="ECO:0000313" key="5">
    <source>
        <dbReference type="EMBL" id="GIM83871.1"/>
    </source>
</evidence>
<dbReference type="InterPro" id="IPR009091">
    <property type="entry name" value="RCC1/BLIP-II"/>
</dbReference>
<dbReference type="InterPro" id="IPR000408">
    <property type="entry name" value="Reg_chr_condens"/>
</dbReference>
<dbReference type="Gene3D" id="2.130.10.30">
    <property type="entry name" value="Regulator of chromosome condensation 1/beta-lactamase-inhibitor protein II"/>
    <property type="match status" value="2"/>
</dbReference>
<proteinExistence type="predicted"/>
<dbReference type="Pfam" id="PF16640">
    <property type="entry name" value="Big_3_5"/>
    <property type="match status" value="1"/>
</dbReference>
<feature type="domain" description="Bacterial Ig-like" evidence="3">
    <location>
        <begin position="428"/>
        <end position="511"/>
    </location>
</feature>
<dbReference type="EMBL" id="BOQM01000009">
    <property type="protein sequence ID" value="GIM83871.1"/>
    <property type="molecule type" value="Genomic_DNA"/>
</dbReference>
<keyword evidence="1" id="KW-0677">Repeat</keyword>
<dbReference type="GeneID" id="93770593"/>
<dbReference type="RefSeq" id="WP_142116198.1">
    <property type="nucleotide sequence ID" value="NZ_BOQM01000009.1"/>
</dbReference>
<reference evidence="6 7" key="1">
    <citation type="submission" date="2019-06" db="EMBL/GenBank/DDBJ databases">
        <title>Sequencing the genomes of 1000 actinobacteria strains.</title>
        <authorList>
            <person name="Klenk H.-P."/>
        </authorList>
    </citation>
    <scope>NUCLEOTIDE SEQUENCE [LARGE SCALE GENOMIC DNA]</scope>
    <source>
        <strain evidence="6 7">DSM 44819</strain>
    </source>
</reference>
<evidence type="ECO:0000256" key="2">
    <source>
        <dbReference type="SAM" id="Phobius"/>
    </source>
</evidence>
<evidence type="ECO:0000313" key="8">
    <source>
        <dbReference type="Proteomes" id="UP000677457"/>
    </source>
</evidence>
<name>A0A542XK27_SALAC</name>
<keyword evidence="8" id="KW-1185">Reference proteome</keyword>
<organism evidence="6 7">
    <name type="scientific">Salinispora arenicola</name>
    <dbReference type="NCBI Taxonomy" id="168697"/>
    <lineage>
        <taxon>Bacteria</taxon>
        <taxon>Bacillati</taxon>
        <taxon>Actinomycetota</taxon>
        <taxon>Actinomycetes</taxon>
        <taxon>Micromonosporales</taxon>
        <taxon>Micromonosporaceae</taxon>
        <taxon>Salinispora</taxon>
    </lineage>
</organism>
<accession>A0A542XK27</accession>
<dbReference type="Pfam" id="PF25390">
    <property type="entry name" value="WD40_RLD"/>
    <property type="match status" value="1"/>
</dbReference>
<dbReference type="PROSITE" id="PS50012">
    <property type="entry name" value="RCC1_3"/>
    <property type="match status" value="7"/>
</dbReference>
<evidence type="ECO:0000259" key="3">
    <source>
        <dbReference type="Pfam" id="PF16640"/>
    </source>
</evidence>
<dbReference type="InterPro" id="IPR032109">
    <property type="entry name" value="Big_3_5"/>
</dbReference>
<keyword evidence="2" id="KW-0812">Transmembrane</keyword>
<keyword evidence="2" id="KW-1133">Transmembrane helix</keyword>
<dbReference type="GO" id="GO:0005975">
    <property type="term" value="P:carbohydrate metabolic process"/>
    <property type="evidence" value="ECO:0007669"/>
    <property type="project" value="UniProtKB-ARBA"/>
</dbReference>
<dbReference type="PROSITE" id="PS00626">
    <property type="entry name" value="RCC1_2"/>
    <property type="match status" value="4"/>
</dbReference>
<evidence type="ECO:0000256" key="1">
    <source>
        <dbReference type="ARBA" id="ARBA00022737"/>
    </source>
</evidence>
<dbReference type="Proteomes" id="UP000677457">
    <property type="component" value="Unassembled WGS sequence"/>
</dbReference>
<evidence type="ECO:0000313" key="7">
    <source>
        <dbReference type="Proteomes" id="UP000315983"/>
    </source>
</evidence>
<feature type="domain" description="RCC1-like" evidence="4">
    <location>
        <begin position="56"/>
        <end position="306"/>
    </location>
</feature>
<dbReference type="SUPFAM" id="SSF50985">
    <property type="entry name" value="RCC1/BLIP-II"/>
    <property type="match status" value="2"/>
</dbReference>